<evidence type="ECO:0000313" key="2">
    <source>
        <dbReference type="EMBL" id="CAF1683294.1"/>
    </source>
</evidence>
<name>A0A816H8E1_ADIRI</name>
<proteinExistence type="predicted"/>
<sequence length="103" mass="11537">MHLPSSLRDRSFYAKFYSRHPSEIEIIDKTQPPSSALRTLSQSPTTIIPILSDVTSSHTSGFFSSSDCSSSESTSSHTRRRRTTAPTIQERLNTYESACIRPN</sequence>
<comment type="caution">
    <text evidence="2">The sequence shown here is derived from an EMBL/GenBank/DDBJ whole genome shotgun (WGS) entry which is preliminary data.</text>
</comment>
<feature type="region of interest" description="Disordered" evidence="1">
    <location>
        <begin position="57"/>
        <end position="103"/>
    </location>
</feature>
<gene>
    <name evidence="2" type="ORF">XAT740_LOCUS61159</name>
</gene>
<keyword evidence="3" id="KW-1185">Reference proteome</keyword>
<dbReference type="Proteomes" id="UP000663828">
    <property type="component" value="Unassembled WGS sequence"/>
</dbReference>
<dbReference type="AlphaFoldDB" id="A0A816H8E1"/>
<reference evidence="2" key="1">
    <citation type="submission" date="2021-02" db="EMBL/GenBank/DDBJ databases">
        <authorList>
            <person name="Nowell W R."/>
        </authorList>
    </citation>
    <scope>NUCLEOTIDE SEQUENCE</scope>
</reference>
<feature type="compositionally biased region" description="Polar residues" evidence="1">
    <location>
        <begin position="85"/>
        <end position="96"/>
    </location>
</feature>
<organism evidence="2 3">
    <name type="scientific">Adineta ricciae</name>
    <name type="common">Rotifer</name>
    <dbReference type="NCBI Taxonomy" id="249248"/>
    <lineage>
        <taxon>Eukaryota</taxon>
        <taxon>Metazoa</taxon>
        <taxon>Spiralia</taxon>
        <taxon>Gnathifera</taxon>
        <taxon>Rotifera</taxon>
        <taxon>Eurotatoria</taxon>
        <taxon>Bdelloidea</taxon>
        <taxon>Adinetida</taxon>
        <taxon>Adinetidae</taxon>
        <taxon>Adineta</taxon>
    </lineage>
</organism>
<accession>A0A816H8E1</accession>
<evidence type="ECO:0000313" key="3">
    <source>
        <dbReference type="Proteomes" id="UP000663828"/>
    </source>
</evidence>
<evidence type="ECO:0000256" key="1">
    <source>
        <dbReference type="SAM" id="MobiDB-lite"/>
    </source>
</evidence>
<protein>
    <submittedName>
        <fullName evidence="2">Uncharacterized protein</fullName>
    </submittedName>
</protein>
<feature type="compositionally biased region" description="Low complexity" evidence="1">
    <location>
        <begin position="57"/>
        <end position="76"/>
    </location>
</feature>
<feature type="non-terminal residue" evidence="2">
    <location>
        <position position="103"/>
    </location>
</feature>
<dbReference type="EMBL" id="CAJNOR010015802">
    <property type="protein sequence ID" value="CAF1683294.1"/>
    <property type="molecule type" value="Genomic_DNA"/>
</dbReference>